<sequence>MHHVRTHLKRSADQFARHPFFALLRPTSELRHALAFARGLSFWVYVFQDVIRLNADLARDPRYRALLLRHCEEDRGHEQWFHADLLEIFGAPVALDELFAPEFADARAGALAIAAEVFRLSDDRLRIVLVDALEAAAGVGFARFAAHVRASGCVDRLQYFDGRHLAVEDDHELHDEHVERELDAIRFTDDERAEAAALIDRVFAAFARIFTALMPSMTLASLAA</sequence>
<protein>
    <recommendedName>
        <fullName evidence="3">Iron-containing redox enzyme</fullName>
    </recommendedName>
</protein>
<dbReference type="RefSeq" id="WP_269041546.1">
    <property type="nucleotide sequence ID" value="NZ_CP114040.1"/>
</dbReference>
<name>A0ABY7HJE9_9BACT</name>
<reference evidence="1" key="1">
    <citation type="submission" date="2022-11" db="EMBL/GenBank/DDBJ databases">
        <title>Minimal conservation of predation-associated metabolite biosynthetic gene clusters underscores biosynthetic potential of Myxococcota including descriptions for ten novel species: Archangium lansinium sp. nov., Myxococcus landrumus sp. nov., Nannocystis bai.</title>
        <authorList>
            <person name="Ahearne A."/>
            <person name="Stevens C."/>
            <person name="Dowd S."/>
        </authorList>
    </citation>
    <scope>NUCLEOTIDE SEQUENCE</scope>
    <source>
        <strain evidence="1">Fl3</strain>
    </source>
</reference>
<evidence type="ECO:0008006" key="3">
    <source>
        <dbReference type="Google" id="ProtNLM"/>
    </source>
</evidence>
<dbReference type="Proteomes" id="UP001164459">
    <property type="component" value="Chromosome"/>
</dbReference>
<organism evidence="1 2">
    <name type="scientific">Nannocystis punicea</name>
    <dbReference type="NCBI Taxonomy" id="2995304"/>
    <lineage>
        <taxon>Bacteria</taxon>
        <taxon>Pseudomonadati</taxon>
        <taxon>Myxococcota</taxon>
        <taxon>Polyangia</taxon>
        <taxon>Nannocystales</taxon>
        <taxon>Nannocystaceae</taxon>
        <taxon>Nannocystis</taxon>
    </lineage>
</organism>
<evidence type="ECO:0000313" key="1">
    <source>
        <dbReference type="EMBL" id="WAS99185.1"/>
    </source>
</evidence>
<proteinExistence type="predicted"/>
<gene>
    <name evidence="1" type="ORF">O0S08_23910</name>
</gene>
<evidence type="ECO:0000313" key="2">
    <source>
        <dbReference type="Proteomes" id="UP001164459"/>
    </source>
</evidence>
<dbReference type="InterPro" id="IPR016084">
    <property type="entry name" value="Haem_Oase-like_multi-hlx"/>
</dbReference>
<dbReference type="EMBL" id="CP114040">
    <property type="protein sequence ID" value="WAS99185.1"/>
    <property type="molecule type" value="Genomic_DNA"/>
</dbReference>
<accession>A0ABY7HJE9</accession>
<dbReference type="Gene3D" id="1.20.910.10">
    <property type="entry name" value="Heme oxygenase-like"/>
    <property type="match status" value="1"/>
</dbReference>
<keyword evidence="2" id="KW-1185">Reference proteome</keyword>